<evidence type="ECO:0000313" key="2">
    <source>
        <dbReference type="EMBL" id="UYM04182.1"/>
    </source>
</evidence>
<dbReference type="EMBL" id="CP094970">
    <property type="protein sequence ID" value="UYM04182.1"/>
    <property type="molecule type" value="Genomic_DNA"/>
</dbReference>
<reference evidence="2" key="1">
    <citation type="submission" date="2022-01" db="EMBL/GenBank/DDBJ databases">
        <title>Nocardioidaceae gen. sp. A5X3R13.</title>
        <authorList>
            <person name="Lopez Marin M.A."/>
            <person name="Uhlik O."/>
        </authorList>
    </citation>
    <scope>NUCLEOTIDE SEQUENCE</scope>
    <source>
        <strain evidence="2">A5X3R13</strain>
    </source>
</reference>
<keyword evidence="3" id="KW-1185">Reference proteome</keyword>
<evidence type="ECO:0000313" key="3">
    <source>
        <dbReference type="Proteomes" id="UP001164390"/>
    </source>
</evidence>
<protein>
    <submittedName>
        <fullName evidence="2">DUF3618 domain-containing protein</fullName>
    </submittedName>
</protein>
<keyword evidence="1" id="KW-0812">Transmembrane</keyword>
<keyword evidence="1" id="KW-1133">Transmembrane helix</keyword>
<sequence>MASKADAASPDELVAEIEETRERLAQTVDTLIDRTNPKNIARRNLESVKSQFVDANGSPRLETIVPVVGGIVGFVGLILVIRKAVG</sequence>
<name>A0AA46YJC3_9ACTN</name>
<dbReference type="AlphaFoldDB" id="A0AA46YJC3"/>
<dbReference type="Pfam" id="PF12277">
    <property type="entry name" value="DUF3618"/>
    <property type="match status" value="1"/>
</dbReference>
<feature type="transmembrane region" description="Helical" evidence="1">
    <location>
        <begin position="63"/>
        <end position="81"/>
    </location>
</feature>
<proteinExistence type="predicted"/>
<dbReference type="Proteomes" id="UP001164390">
    <property type="component" value="Chromosome"/>
</dbReference>
<dbReference type="KEGG" id="sgrg:L0C25_16755"/>
<organism evidence="2 3">
    <name type="scientific">Solicola gregarius</name>
    <dbReference type="NCBI Taxonomy" id="2908642"/>
    <lineage>
        <taxon>Bacteria</taxon>
        <taxon>Bacillati</taxon>
        <taxon>Actinomycetota</taxon>
        <taxon>Actinomycetes</taxon>
        <taxon>Propionibacteriales</taxon>
        <taxon>Nocardioidaceae</taxon>
        <taxon>Solicola</taxon>
    </lineage>
</organism>
<evidence type="ECO:0000256" key="1">
    <source>
        <dbReference type="SAM" id="Phobius"/>
    </source>
</evidence>
<keyword evidence="1" id="KW-0472">Membrane</keyword>
<dbReference type="InterPro" id="IPR022062">
    <property type="entry name" value="DUF3618"/>
</dbReference>
<dbReference type="RefSeq" id="WP_271632841.1">
    <property type="nucleotide sequence ID" value="NZ_CP094970.1"/>
</dbReference>
<accession>A0AA46YJC3</accession>
<gene>
    <name evidence="2" type="ORF">L0C25_16755</name>
</gene>